<reference evidence="3 4" key="1">
    <citation type="submission" date="2014-12" db="EMBL/GenBank/DDBJ databases">
        <title>Draft genome sequences of 10 type strains of Lactococcus.</title>
        <authorList>
            <person name="Sun Z."/>
            <person name="Zhong Z."/>
            <person name="Liu W."/>
            <person name="Zhang W."/>
            <person name="Zhang H."/>
        </authorList>
    </citation>
    <scope>NUCLEOTIDE SEQUENCE [LARGE SCALE GENOMIC DNA]</scope>
    <source>
        <strain evidence="3 4">JCM 16395</strain>
    </source>
</reference>
<evidence type="ECO:0000313" key="3">
    <source>
        <dbReference type="EMBL" id="PCS00989.1"/>
    </source>
</evidence>
<evidence type="ECO:0000256" key="2">
    <source>
        <dbReference type="SAM" id="Phobius"/>
    </source>
</evidence>
<keyword evidence="4" id="KW-1185">Reference proteome</keyword>
<dbReference type="AlphaFoldDB" id="A0A2A5RNQ5"/>
<dbReference type="OrthoDB" id="3182597at2"/>
<protein>
    <recommendedName>
        <fullName evidence="5">TFIIB-type zinc ribbon-containing protein</fullName>
    </recommendedName>
</protein>
<evidence type="ECO:0000256" key="1">
    <source>
        <dbReference type="SAM" id="MobiDB-lite"/>
    </source>
</evidence>
<dbReference type="PANTHER" id="PTHR37826">
    <property type="entry name" value="FLOTILLIN BAND_7_5 DOMAIN PROTEIN"/>
    <property type="match status" value="1"/>
</dbReference>
<comment type="caution">
    <text evidence="3">The sequence shown here is derived from an EMBL/GenBank/DDBJ whole genome shotgun (WGS) entry which is preliminary data.</text>
</comment>
<proteinExistence type="predicted"/>
<sequence length="372" mass="41992">MGESTVITNKCPNCGGPLLFNPKDQKFHCEYCGSTFTENEVNQIAQKQADAGIKDPLGQTTTDVQASDEKNVETQTETSQDVGLFLCPSCGAEIVTDANTASTFCFYCHNPVLLSSRLSGQFLPEKVLPFQIERKEAENEFLEWVGKKKFVPKAFFNKKQIENLSGVYFPYWVVDADLNGQLTARGRNVRVWIQGDTEFTETSEFQITRVGDSSFKDLVKKALRKNLSDHLVGAVEPFDMRQAVDFKNQYLSGFLTEKRDIEFSEMKTDVEKEFQQYATSLMQSTINGYTAVTNVRGEQNLTHINQDYVLLPIWLVTYKQKTDGKMYYYAMNGQTGKVAGVLPIDTVKLFWVSALIFIVLLNLGVIVGYYIS</sequence>
<gene>
    <name evidence="3" type="ORF">RT41_GL000779</name>
</gene>
<feature type="region of interest" description="Disordered" evidence="1">
    <location>
        <begin position="52"/>
        <end position="75"/>
    </location>
</feature>
<dbReference type="EMBL" id="JXJU01000002">
    <property type="protein sequence ID" value="PCS00989.1"/>
    <property type="molecule type" value="Genomic_DNA"/>
</dbReference>
<evidence type="ECO:0000313" key="4">
    <source>
        <dbReference type="Proteomes" id="UP000218181"/>
    </source>
</evidence>
<keyword evidence="2" id="KW-1133">Transmembrane helix</keyword>
<evidence type="ECO:0008006" key="5">
    <source>
        <dbReference type="Google" id="ProtNLM"/>
    </source>
</evidence>
<keyword evidence="2" id="KW-0812">Transmembrane</keyword>
<organism evidence="3 4">
    <name type="scientific">Lactococcus fujiensis JCM 16395</name>
    <dbReference type="NCBI Taxonomy" id="1291764"/>
    <lineage>
        <taxon>Bacteria</taxon>
        <taxon>Bacillati</taxon>
        <taxon>Bacillota</taxon>
        <taxon>Bacilli</taxon>
        <taxon>Lactobacillales</taxon>
        <taxon>Streptococcaceae</taxon>
        <taxon>Lactococcus</taxon>
    </lineage>
</organism>
<dbReference type="Proteomes" id="UP000218181">
    <property type="component" value="Unassembled WGS sequence"/>
</dbReference>
<feature type="transmembrane region" description="Helical" evidence="2">
    <location>
        <begin position="349"/>
        <end position="371"/>
    </location>
</feature>
<dbReference type="PANTHER" id="PTHR37826:SF3">
    <property type="entry name" value="J DOMAIN-CONTAINING PROTEIN"/>
    <property type="match status" value="1"/>
</dbReference>
<dbReference type="RefSeq" id="WP_096817190.1">
    <property type="nucleotide sequence ID" value="NZ_JXJU01000002.1"/>
</dbReference>
<accession>A0A2A5RNQ5</accession>
<dbReference type="STRING" id="1291764.GCA_001311235_01096"/>
<dbReference type="Gene3D" id="2.20.28.30">
    <property type="entry name" value="RNA polymerase ii, chain L"/>
    <property type="match status" value="2"/>
</dbReference>
<name>A0A2A5RNQ5_9LACT</name>
<keyword evidence="2" id="KW-0472">Membrane</keyword>